<evidence type="ECO:0000313" key="1">
    <source>
        <dbReference type="EMBL" id="KAG9242684.1"/>
    </source>
</evidence>
<keyword evidence="2" id="KW-1185">Reference proteome</keyword>
<accession>A0A9P8CD55</accession>
<dbReference type="AlphaFoldDB" id="A0A9P8CD55"/>
<dbReference type="Proteomes" id="UP000887226">
    <property type="component" value="Unassembled WGS sequence"/>
</dbReference>
<dbReference type="EMBL" id="MU254048">
    <property type="protein sequence ID" value="KAG9242684.1"/>
    <property type="molecule type" value="Genomic_DNA"/>
</dbReference>
<dbReference type="OrthoDB" id="5314997at2759"/>
<organism evidence="1 2">
    <name type="scientific">Calycina marina</name>
    <dbReference type="NCBI Taxonomy" id="1763456"/>
    <lineage>
        <taxon>Eukaryota</taxon>
        <taxon>Fungi</taxon>
        <taxon>Dikarya</taxon>
        <taxon>Ascomycota</taxon>
        <taxon>Pezizomycotina</taxon>
        <taxon>Leotiomycetes</taxon>
        <taxon>Helotiales</taxon>
        <taxon>Pezizellaceae</taxon>
        <taxon>Calycina</taxon>
    </lineage>
</organism>
<evidence type="ECO:0000313" key="2">
    <source>
        <dbReference type="Proteomes" id="UP000887226"/>
    </source>
</evidence>
<name>A0A9P8CD55_9HELO</name>
<protein>
    <submittedName>
        <fullName evidence="1">Uncharacterized protein</fullName>
    </submittedName>
</protein>
<comment type="caution">
    <text evidence="1">The sequence shown here is derived from an EMBL/GenBank/DDBJ whole genome shotgun (WGS) entry which is preliminary data.</text>
</comment>
<sequence>MDVSMQQCALLKTLSREVRDKIWAEIVSPTGFVLLEFNSSSRTIRLGQQLDRGTWCGPVVELFPLYSTCKQIHEEAEKVFYLENVVRIAPRITTARYNSYDLYRLDLLLHIRPTILTGLQHLQLSLNIGHFLSDRDNTALQTICFCKKFKTYFNFWNAAVSFTGLVTLRLALTGIDGEVLTLGDLRHISRVDAGGVSHREILNDRVKKCLNLVYEIGQWKWGGAEKSIILDVTTEDGKPGPEYW</sequence>
<gene>
    <name evidence="1" type="ORF">BJ878DRAFT_158144</name>
</gene>
<proteinExistence type="predicted"/>
<reference evidence="1" key="1">
    <citation type="journal article" date="2021" name="IMA Fungus">
        <title>Genomic characterization of three marine fungi, including Emericellopsis atlantica sp. nov. with signatures of a generalist lifestyle and marine biomass degradation.</title>
        <authorList>
            <person name="Hagestad O.C."/>
            <person name="Hou L."/>
            <person name="Andersen J.H."/>
            <person name="Hansen E.H."/>
            <person name="Altermark B."/>
            <person name="Li C."/>
            <person name="Kuhnert E."/>
            <person name="Cox R.J."/>
            <person name="Crous P.W."/>
            <person name="Spatafora J.W."/>
            <person name="Lail K."/>
            <person name="Amirebrahimi M."/>
            <person name="Lipzen A."/>
            <person name="Pangilinan J."/>
            <person name="Andreopoulos W."/>
            <person name="Hayes R.D."/>
            <person name="Ng V."/>
            <person name="Grigoriev I.V."/>
            <person name="Jackson S.A."/>
            <person name="Sutton T.D.S."/>
            <person name="Dobson A.D.W."/>
            <person name="Rama T."/>
        </authorList>
    </citation>
    <scope>NUCLEOTIDE SEQUENCE</scope>
    <source>
        <strain evidence="1">TRa3180A</strain>
    </source>
</reference>